<feature type="compositionally biased region" description="Basic and acidic residues" evidence="8">
    <location>
        <begin position="731"/>
        <end position="742"/>
    </location>
</feature>
<evidence type="ECO:0000259" key="11">
    <source>
        <dbReference type="PROSITE" id="PS50237"/>
    </source>
</evidence>
<dbReference type="FunFam" id="3.30.2160.10:FF:000001">
    <property type="entry name" value="E3 ubiquitin-protein ligase NEDD4-like"/>
    <property type="match status" value="1"/>
</dbReference>
<dbReference type="PROSITE" id="PS01159">
    <property type="entry name" value="WW_DOMAIN_1"/>
    <property type="match status" value="2"/>
</dbReference>
<keyword evidence="13" id="KW-1185">Reference proteome</keyword>
<keyword evidence="6 7" id="KW-0833">Ubl conjugation pathway</keyword>
<comment type="pathway">
    <text evidence="2">Protein modification; protein ubiquitination.</text>
</comment>
<dbReference type="InterPro" id="IPR032348">
    <property type="entry name" value="HECW_N"/>
</dbReference>
<dbReference type="PROSITE" id="PS50020">
    <property type="entry name" value="WW_DOMAIN_2"/>
    <property type="match status" value="2"/>
</dbReference>
<evidence type="ECO:0000259" key="10">
    <source>
        <dbReference type="PROSITE" id="PS50020"/>
    </source>
</evidence>
<feature type="region of interest" description="Disordered" evidence="8">
    <location>
        <begin position="1095"/>
        <end position="1122"/>
    </location>
</feature>
<dbReference type="PROSITE" id="PS50004">
    <property type="entry name" value="C2"/>
    <property type="match status" value="1"/>
</dbReference>
<evidence type="ECO:0000256" key="1">
    <source>
        <dbReference type="ARBA" id="ARBA00000885"/>
    </source>
</evidence>
<name>A0AAE1BDL9_9GAST</name>
<evidence type="ECO:0000256" key="6">
    <source>
        <dbReference type="ARBA" id="ARBA00022786"/>
    </source>
</evidence>
<feature type="active site" description="Glycyl thioester intermediate" evidence="7">
    <location>
        <position position="1589"/>
    </location>
</feature>
<dbReference type="Proteomes" id="UP001283361">
    <property type="component" value="Unassembled WGS sequence"/>
</dbReference>
<dbReference type="SMART" id="SM00239">
    <property type="entry name" value="C2"/>
    <property type="match status" value="1"/>
</dbReference>
<dbReference type="PANTHER" id="PTHR11254:SF320">
    <property type="entry name" value="HECT-TYPE E3 UBIQUITIN TRANSFERASE"/>
    <property type="match status" value="1"/>
</dbReference>
<dbReference type="InterPro" id="IPR036020">
    <property type="entry name" value="WW_dom_sf"/>
</dbReference>
<dbReference type="InterPro" id="IPR050409">
    <property type="entry name" value="E3_ubiq-protein_ligase"/>
</dbReference>
<evidence type="ECO:0000256" key="3">
    <source>
        <dbReference type="ARBA" id="ARBA00012485"/>
    </source>
</evidence>
<dbReference type="GO" id="GO:0005737">
    <property type="term" value="C:cytoplasm"/>
    <property type="evidence" value="ECO:0007669"/>
    <property type="project" value="TreeGrafter"/>
</dbReference>
<feature type="domain" description="C2" evidence="9">
    <location>
        <begin position="166"/>
        <end position="295"/>
    </location>
</feature>
<dbReference type="EMBL" id="JAWDGP010000167">
    <property type="protein sequence ID" value="KAK3803322.1"/>
    <property type="molecule type" value="Genomic_DNA"/>
</dbReference>
<dbReference type="Pfam" id="PF18436">
    <property type="entry name" value="HECW1_helix"/>
    <property type="match status" value="1"/>
</dbReference>
<evidence type="ECO:0000256" key="2">
    <source>
        <dbReference type="ARBA" id="ARBA00004906"/>
    </source>
</evidence>
<dbReference type="Gene3D" id="2.20.70.10">
    <property type="match status" value="2"/>
</dbReference>
<organism evidence="12 13">
    <name type="scientific">Elysia crispata</name>
    <name type="common">lettuce slug</name>
    <dbReference type="NCBI Taxonomy" id="231223"/>
    <lineage>
        <taxon>Eukaryota</taxon>
        <taxon>Metazoa</taxon>
        <taxon>Spiralia</taxon>
        <taxon>Lophotrochozoa</taxon>
        <taxon>Mollusca</taxon>
        <taxon>Gastropoda</taxon>
        <taxon>Heterobranchia</taxon>
        <taxon>Euthyneura</taxon>
        <taxon>Panpulmonata</taxon>
        <taxon>Sacoglossa</taxon>
        <taxon>Placobranchoidea</taxon>
        <taxon>Plakobranchidae</taxon>
        <taxon>Elysia</taxon>
    </lineage>
</organism>
<dbReference type="SUPFAM" id="SSF51045">
    <property type="entry name" value="WW domain"/>
    <property type="match status" value="2"/>
</dbReference>
<gene>
    <name evidence="12" type="ORF">RRG08_021520</name>
</gene>
<reference evidence="12" key="1">
    <citation type="journal article" date="2023" name="G3 (Bethesda)">
        <title>A reference genome for the long-term kleptoplast-retaining sea slug Elysia crispata morphotype clarki.</title>
        <authorList>
            <person name="Eastman K.E."/>
            <person name="Pendleton A.L."/>
            <person name="Shaikh M.A."/>
            <person name="Suttiyut T."/>
            <person name="Ogas R."/>
            <person name="Tomko P."/>
            <person name="Gavelis G."/>
            <person name="Widhalm J.R."/>
            <person name="Wisecaver J.H."/>
        </authorList>
    </citation>
    <scope>NUCLEOTIDE SEQUENCE</scope>
    <source>
        <strain evidence="12">ECLA1</strain>
    </source>
</reference>
<feature type="compositionally biased region" description="Basic and acidic residues" evidence="8">
    <location>
        <begin position="832"/>
        <end position="845"/>
    </location>
</feature>
<dbReference type="GO" id="GO:0006511">
    <property type="term" value="P:ubiquitin-dependent protein catabolic process"/>
    <property type="evidence" value="ECO:0007669"/>
    <property type="project" value="TreeGrafter"/>
</dbReference>
<dbReference type="Gene3D" id="3.90.1750.10">
    <property type="entry name" value="Hect, E3 ligase catalytic domains"/>
    <property type="match status" value="1"/>
</dbReference>
<dbReference type="Gene3D" id="3.30.2160.10">
    <property type="entry name" value="Hect, E3 ligase catalytic domain"/>
    <property type="match status" value="1"/>
</dbReference>
<dbReference type="Gene3D" id="2.60.40.150">
    <property type="entry name" value="C2 domain"/>
    <property type="match status" value="1"/>
</dbReference>
<feature type="compositionally biased region" description="Low complexity" evidence="8">
    <location>
        <begin position="930"/>
        <end position="942"/>
    </location>
</feature>
<feature type="compositionally biased region" description="Polar residues" evidence="8">
    <location>
        <begin position="895"/>
        <end position="929"/>
    </location>
</feature>
<dbReference type="GO" id="GO:0016567">
    <property type="term" value="P:protein ubiquitination"/>
    <property type="evidence" value="ECO:0007669"/>
    <property type="project" value="TreeGrafter"/>
</dbReference>
<sequence length="1621" mass="181200">MAKAQRVTSDYTSIDDLSLPRGTSLVSLREQSVGRERSNSDSNLNLISPQSWSRLSVDKTFFWLKGRGNDQSARVEVEWDIQDIVGAQDWIGLFHSGEEDTSKFLDCKTRGSSGGSTGTIVWDLDAVEHLFTEDKTVVCFKYISGTSGDVLASSPVISVILAKSEQASTSQESCVDGLDHAHFCLTLEDVHATNLKKGMFFNPDPYIKLQILPHNQKNQVQRHHHRELRSSVKTNTANPIWRNEKFSREVFLTDLLEIEVKHKFSKSRPTVSRFLGRCTLPVQTITERIRHEQKLVQFNLELMRKSPSDNVSGTLGFKANLHLLLEGANITDTNIKSSNGLHRQTSLPSSWSLSDASTPRTSRSRLRHTDPGEEVKVALDSMCVGSDIEEGDNSESLSAEGMDDPNRFLHGPLSVQEGLSQGNENLAGQHDSVDNSDSLPSSSENSDSYNLPVVAISDSSAQKSKTCSPENLAISVIVTGDETPAVSNGDVPNNQTCSNSFNEHGLDMSVQSGQLNCSNRDAPILPPRTYKAPPLPPRVYKSQHSPPPPLPPRHNKEREKKKVTQPTSLDVFQDPPPLPPRTYSPIDINDSSDSGEGSGGATISGRDSSREQELFPWGDSPHPQHSGLRGHSGTPSPHQTSPTSLSGPPAYESASYLAMVPSSIATHSGQSGPQLPLRPGMDSNPGSRGSVAWSTTSDPPVATSRLSESGHPKRRSVDDIGASSQPGQIRRRLEQWYIEKQKSSPTNSAQTSESQSSSPVFTSQCVSTDSSRNTPPPVPPSLSLSGANATARTPDSIDSPLVPSQSLVTSNTPQPQVPTSSSNSSLPSLPSVRDRSNDRRVHNHADGNWGVRRQTKYHRVDDRDDALPTGWEARVDTHGRIFYIDHVNRTTTWLRPQTGHQSVQRRPTLSSEQRQQLDQRYQSIRRTINQSQQSEGESASSAEPREPTGARPLPESQADTSSTPDGGADRPSERSRHSVYKYPAVKFLTRPDFFPILQANEAAMVDYNRNSKLKHMITKMRRDPKAFERYQHNRDLVSFVNLFCDTSKELPHRWEMKYDRSGKAFFIDHVLRTTTFMDPRLPTDVPLINPEFLQTPAPRVRTSSRETNNAPVPPPRQPLSPDSTVNIPTAYNEKVVLFLQQPNIERLLRERSPQFASSSSLREKVTKVASRGVDMLERFSNDIDLTILLSLFENEIMSYVPPSASSSRVTIPTETAGQGSPQGTGVQRLPGRVPAPYKGDFHAKLRNFYRRLESKGYGAGPGRLSLTVRRDHVLEDAFNKIMATPKRELQKHRLNITFAGEEGLDYGGPSREFFFLLSRELFNPYYGLFEYSANDTYTVQVSPSSTFVENAHEWFRFSGRVLGLALVHQYLLDAFFTRPFYKALLRVPLSLEDVESLDTEFHQSLLWIKDNDISEVDLGLTFSVSEEVFGQVTERELKPNGKNITVTERNKKEYIEKMVKWRLERGVTEQTESLIRGFHEVLDSRQVSSFDARELELVIAGTVEIDIADWRRNTDYRSGYHDQDPVIQWFWQAIEKFDNEHQLRLLQFVTGTSSIPYEGFAALRGSNGPRKFCIEKWGKITSLPRAHTCFNRLDLPPYSSFDMLFEKLVRAVIETSTFSID</sequence>
<feature type="domain" description="HECT" evidence="11">
    <location>
        <begin position="1285"/>
        <end position="1621"/>
    </location>
</feature>
<feature type="domain" description="WW" evidence="10">
    <location>
        <begin position="1048"/>
        <end position="1081"/>
    </location>
</feature>
<evidence type="ECO:0000256" key="8">
    <source>
        <dbReference type="SAM" id="MobiDB-lite"/>
    </source>
</evidence>
<dbReference type="SUPFAM" id="SSF56204">
    <property type="entry name" value="Hect, E3 ligase catalytic domain"/>
    <property type="match status" value="1"/>
</dbReference>
<accession>A0AAE1BDL9</accession>
<evidence type="ECO:0000313" key="13">
    <source>
        <dbReference type="Proteomes" id="UP001283361"/>
    </source>
</evidence>
<feature type="region of interest" description="Disordered" evidence="8">
    <location>
        <begin position="334"/>
        <end position="374"/>
    </location>
</feature>
<dbReference type="PROSITE" id="PS50237">
    <property type="entry name" value="HECT"/>
    <property type="match status" value="1"/>
</dbReference>
<feature type="region of interest" description="Disordered" evidence="8">
    <location>
        <begin position="386"/>
        <end position="449"/>
    </location>
</feature>
<dbReference type="GO" id="GO:0061630">
    <property type="term" value="F:ubiquitin protein ligase activity"/>
    <property type="evidence" value="ECO:0007669"/>
    <property type="project" value="UniProtKB-EC"/>
</dbReference>
<comment type="catalytic activity">
    <reaction evidence="1">
        <text>S-ubiquitinyl-[E2 ubiquitin-conjugating enzyme]-L-cysteine + [acceptor protein]-L-lysine = [E2 ubiquitin-conjugating enzyme]-L-cysteine + N(6)-ubiquitinyl-[acceptor protein]-L-lysine.</text>
        <dbReference type="EC" id="2.3.2.26"/>
    </reaction>
</comment>
<dbReference type="Gene3D" id="2.60.40.2840">
    <property type="match status" value="1"/>
</dbReference>
<evidence type="ECO:0000256" key="7">
    <source>
        <dbReference type="PROSITE-ProRule" id="PRU00104"/>
    </source>
</evidence>
<evidence type="ECO:0000256" key="4">
    <source>
        <dbReference type="ARBA" id="ARBA00022679"/>
    </source>
</evidence>
<dbReference type="InterPro" id="IPR035983">
    <property type="entry name" value="Hect_E3_ubiquitin_ligase"/>
</dbReference>
<feature type="domain" description="WW" evidence="10">
    <location>
        <begin position="865"/>
        <end position="898"/>
    </location>
</feature>
<dbReference type="Pfam" id="PF00168">
    <property type="entry name" value="C2"/>
    <property type="match status" value="1"/>
</dbReference>
<dbReference type="CDD" id="cd00201">
    <property type="entry name" value="WW"/>
    <property type="match status" value="2"/>
</dbReference>
<feature type="compositionally biased region" description="Low complexity" evidence="8">
    <location>
        <begin position="435"/>
        <end position="449"/>
    </location>
</feature>
<dbReference type="InterPro" id="IPR000008">
    <property type="entry name" value="C2_dom"/>
</dbReference>
<feature type="compositionally biased region" description="Basic and acidic residues" evidence="8">
    <location>
        <begin position="708"/>
        <end position="718"/>
    </location>
</feature>
<feature type="compositionally biased region" description="Low complexity" evidence="8">
    <location>
        <begin position="810"/>
        <end position="831"/>
    </location>
</feature>
<feature type="compositionally biased region" description="Polar residues" evidence="8">
    <location>
        <begin position="684"/>
        <end position="698"/>
    </location>
</feature>
<dbReference type="EC" id="2.3.2.26" evidence="3"/>
<evidence type="ECO:0000256" key="5">
    <source>
        <dbReference type="ARBA" id="ARBA00022737"/>
    </source>
</evidence>
<dbReference type="Pfam" id="PF00397">
    <property type="entry name" value="WW"/>
    <property type="match status" value="1"/>
</dbReference>
<feature type="compositionally biased region" description="Polar residues" evidence="8">
    <location>
        <begin position="633"/>
        <end position="646"/>
    </location>
</feature>
<feature type="compositionally biased region" description="Low complexity" evidence="8">
    <location>
        <begin position="345"/>
        <end position="359"/>
    </location>
</feature>
<evidence type="ECO:0000313" key="12">
    <source>
        <dbReference type="EMBL" id="KAK3803322.1"/>
    </source>
</evidence>
<dbReference type="SMART" id="SM00456">
    <property type="entry name" value="WW"/>
    <property type="match status" value="2"/>
</dbReference>
<feature type="compositionally biased region" description="Polar residues" evidence="8">
    <location>
        <begin position="1203"/>
        <end position="1225"/>
    </location>
</feature>
<feature type="region of interest" description="Disordered" evidence="8">
    <location>
        <begin position="513"/>
        <end position="850"/>
    </location>
</feature>
<keyword evidence="5" id="KW-0677">Repeat</keyword>
<dbReference type="SUPFAM" id="SSF49562">
    <property type="entry name" value="C2 domain (Calcium/lipid-binding domain, CaLB)"/>
    <property type="match status" value="1"/>
</dbReference>
<dbReference type="GO" id="GO:0048814">
    <property type="term" value="P:regulation of dendrite morphogenesis"/>
    <property type="evidence" value="ECO:0007669"/>
    <property type="project" value="TreeGrafter"/>
</dbReference>
<feature type="compositionally biased region" description="Low complexity" evidence="8">
    <location>
        <begin position="746"/>
        <end position="764"/>
    </location>
</feature>
<feature type="compositionally biased region" description="Polar residues" evidence="8">
    <location>
        <begin position="334"/>
        <end position="344"/>
    </location>
</feature>
<dbReference type="SMART" id="SM00119">
    <property type="entry name" value="HECTc"/>
    <property type="match status" value="1"/>
</dbReference>
<dbReference type="PANTHER" id="PTHR11254">
    <property type="entry name" value="HECT DOMAIN UBIQUITIN-PROTEIN LIGASE"/>
    <property type="match status" value="1"/>
</dbReference>
<dbReference type="InterPro" id="IPR035892">
    <property type="entry name" value="C2_domain_sf"/>
</dbReference>
<feature type="compositionally biased region" description="Polar residues" evidence="8">
    <location>
        <begin position="417"/>
        <end position="426"/>
    </location>
</feature>
<feature type="compositionally biased region" description="Polar residues" evidence="8">
    <location>
        <begin position="663"/>
        <end position="673"/>
    </location>
</feature>
<dbReference type="FunFam" id="3.90.1750.10:FF:000079">
    <property type="entry name" value="E3 ubiquitin-protein ligase"/>
    <property type="match status" value="1"/>
</dbReference>
<keyword evidence="4" id="KW-0808">Transferase</keyword>
<dbReference type="Pfam" id="PF16562">
    <property type="entry name" value="HECW_N"/>
    <property type="match status" value="1"/>
</dbReference>
<dbReference type="InterPro" id="IPR001202">
    <property type="entry name" value="WW_dom"/>
</dbReference>
<dbReference type="InterPro" id="IPR000569">
    <property type="entry name" value="HECT_dom"/>
</dbReference>
<feature type="region of interest" description="Disordered" evidence="8">
    <location>
        <begin position="1203"/>
        <end position="1231"/>
    </location>
</feature>
<dbReference type="Pfam" id="PF00632">
    <property type="entry name" value="HECT"/>
    <property type="match status" value="1"/>
</dbReference>
<feature type="compositionally biased region" description="Basic and acidic residues" evidence="8">
    <location>
        <begin position="967"/>
        <end position="976"/>
    </location>
</feature>
<dbReference type="InterPro" id="IPR040524">
    <property type="entry name" value="HECW1_helix"/>
</dbReference>
<dbReference type="Gene3D" id="3.30.2410.10">
    <property type="entry name" value="Hect, E3 ligase catalytic domain"/>
    <property type="match status" value="1"/>
</dbReference>
<feature type="region of interest" description="Disordered" evidence="8">
    <location>
        <begin position="895"/>
        <end position="976"/>
    </location>
</feature>
<protein>
    <recommendedName>
        <fullName evidence="3">HECT-type E3 ubiquitin transferase</fullName>
        <ecNumber evidence="3">2.3.2.26</ecNumber>
    </recommendedName>
</protein>
<evidence type="ECO:0000259" key="9">
    <source>
        <dbReference type="PROSITE" id="PS50004"/>
    </source>
</evidence>
<dbReference type="FunFam" id="3.30.2410.10:FF:000002">
    <property type="entry name" value="E3 ubiquitin-protein ligase HECW2"/>
    <property type="match status" value="1"/>
</dbReference>
<comment type="caution">
    <text evidence="12">The sequence shown here is derived from an EMBL/GenBank/DDBJ whole genome shotgun (WGS) entry which is preliminary data.</text>
</comment>
<dbReference type="CDD" id="cd00078">
    <property type="entry name" value="HECTc"/>
    <property type="match status" value="1"/>
</dbReference>
<proteinExistence type="predicted"/>